<evidence type="ECO:0000313" key="2">
    <source>
        <dbReference type="Proteomes" id="UP000250266"/>
    </source>
</evidence>
<proteinExistence type="predicted"/>
<gene>
    <name evidence="1" type="ORF">K432DRAFT_55204</name>
</gene>
<name>A0A8E2E9Q8_9PEZI</name>
<sequence>MPRSVLRLSSGQSYSLLHSPCWRLRFAPSSYSQLKNLNNDQATSISSMAPLATISSYATPTVASSVVFSLIGSASSPTVLATVPTVHGSTVSNATFPTSPIPSSNKLGLTETPIIHLSGNNATEPPSTNTPDGQIWWSKEWVSVTAWTVLIFDATSMLLLLWMWATGMIDGCLNLLRGPPRRSTWTSWSSRHLRPRRVSINVITPSQNWTPSPSPLPNSFLYEAMSTPQDHYSAPPPRYPNTRDSMYATPYPNARPITVDVLRRLDREQDSARRHEILGEELSRLGVI</sequence>
<organism evidence="1 2">
    <name type="scientific">Lepidopterella palustris CBS 459.81</name>
    <dbReference type="NCBI Taxonomy" id="1314670"/>
    <lineage>
        <taxon>Eukaryota</taxon>
        <taxon>Fungi</taxon>
        <taxon>Dikarya</taxon>
        <taxon>Ascomycota</taxon>
        <taxon>Pezizomycotina</taxon>
        <taxon>Dothideomycetes</taxon>
        <taxon>Pleosporomycetidae</taxon>
        <taxon>Mytilinidiales</taxon>
        <taxon>Argynnaceae</taxon>
        <taxon>Lepidopterella</taxon>
    </lineage>
</organism>
<reference evidence="1 2" key="1">
    <citation type="journal article" date="2016" name="Nat. Commun.">
        <title>Ectomycorrhizal ecology is imprinted in the genome of the dominant symbiotic fungus Cenococcum geophilum.</title>
        <authorList>
            <consortium name="DOE Joint Genome Institute"/>
            <person name="Peter M."/>
            <person name="Kohler A."/>
            <person name="Ohm R.A."/>
            <person name="Kuo A."/>
            <person name="Krutzmann J."/>
            <person name="Morin E."/>
            <person name="Arend M."/>
            <person name="Barry K.W."/>
            <person name="Binder M."/>
            <person name="Choi C."/>
            <person name="Clum A."/>
            <person name="Copeland A."/>
            <person name="Grisel N."/>
            <person name="Haridas S."/>
            <person name="Kipfer T."/>
            <person name="LaButti K."/>
            <person name="Lindquist E."/>
            <person name="Lipzen A."/>
            <person name="Maire R."/>
            <person name="Meier B."/>
            <person name="Mihaltcheva S."/>
            <person name="Molinier V."/>
            <person name="Murat C."/>
            <person name="Poggeler S."/>
            <person name="Quandt C.A."/>
            <person name="Sperisen C."/>
            <person name="Tritt A."/>
            <person name="Tisserant E."/>
            <person name="Crous P.W."/>
            <person name="Henrissat B."/>
            <person name="Nehls U."/>
            <person name="Egli S."/>
            <person name="Spatafora J.W."/>
            <person name="Grigoriev I.V."/>
            <person name="Martin F.M."/>
        </authorList>
    </citation>
    <scope>NUCLEOTIDE SEQUENCE [LARGE SCALE GENOMIC DNA]</scope>
    <source>
        <strain evidence="1 2">CBS 459.81</strain>
    </source>
</reference>
<keyword evidence="2" id="KW-1185">Reference proteome</keyword>
<dbReference type="Proteomes" id="UP000250266">
    <property type="component" value="Unassembled WGS sequence"/>
</dbReference>
<accession>A0A8E2E9Q8</accession>
<protein>
    <submittedName>
        <fullName evidence="1">Uncharacterized protein</fullName>
    </submittedName>
</protein>
<evidence type="ECO:0000313" key="1">
    <source>
        <dbReference type="EMBL" id="OCK79932.1"/>
    </source>
</evidence>
<dbReference type="EMBL" id="KV744981">
    <property type="protein sequence ID" value="OCK79932.1"/>
    <property type="molecule type" value="Genomic_DNA"/>
</dbReference>
<dbReference type="AlphaFoldDB" id="A0A8E2E9Q8"/>